<dbReference type="PANTHER" id="PTHR12110">
    <property type="entry name" value="HYDROXYPYRUVATE ISOMERASE"/>
    <property type="match status" value="1"/>
</dbReference>
<dbReference type="InterPro" id="IPR050312">
    <property type="entry name" value="IolE/XylAMocC-like"/>
</dbReference>
<comment type="caution">
    <text evidence="3">The sequence shown here is derived from an EMBL/GenBank/DDBJ whole genome shotgun (WGS) entry which is preliminary data.</text>
</comment>
<dbReference type="RefSeq" id="WP_241053696.1">
    <property type="nucleotide sequence ID" value="NZ_JAKZBV010000001.1"/>
</dbReference>
<evidence type="ECO:0000256" key="1">
    <source>
        <dbReference type="ARBA" id="ARBA00023277"/>
    </source>
</evidence>
<evidence type="ECO:0000313" key="3">
    <source>
        <dbReference type="EMBL" id="MCH6470175.1"/>
    </source>
</evidence>
<keyword evidence="1" id="KW-0119">Carbohydrate metabolism</keyword>
<keyword evidence="4" id="KW-1185">Reference proteome</keyword>
<evidence type="ECO:0000259" key="2">
    <source>
        <dbReference type="Pfam" id="PF01261"/>
    </source>
</evidence>
<proteinExistence type="predicted"/>
<gene>
    <name evidence="3" type="ORF">L0M17_09330</name>
</gene>
<organism evidence="3 4">
    <name type="scientific">Sinomonas terrae</name>
    <dbReference type="NCBI Taxonomy" id="2908838"/>
    <lineage>
        <taxon>Bacteria</taxon>
        <taxon>Bacillati</taxon>
        <taxon>Actinomycetota</taxon>
        <taxon>Actinomycetes</taxon>
        <taxon>Micrococcales</taxon>
        <taxon>Micrococcaceae</taxon>
        <taxon>Sinomonas</taxon>
    </lineage>
</organism>
<accession>A0ABS9U0R8</accession>
<keyword evidence="3" id="KW-0413">Isomerase</keyword>
<dbReference type="InterPro" id="IPR013022">
    <property type="entry name" value="Xyl_isomerase-like_TIM-brl"/>
</dbReference>
<dbReference type="Proteomes" id="UP001202922">
    <property type="component" value="Unassembled WGS sequence"/>
</dbReference>
<dbReference type="PANTHER" id="PTHR12110:SF41">
    <property type="entry name" value="INOSOSE DEHYDRATASE"/>
    <property type="match status" value="1"/>
</dbReference>
<dbReference type="InterPro" id="IPR036237">
    <property type="entry name" value="Xyl_isomerase-like_sf"/>
</dbReference>
<reference evidence="3 4" key="1">
    <citation type="submission" date="2022-03" db="EMBL/GenBank/DDBJ databases">
        <title>Sinomonas sp. isolated from a soil.</title>
        <authorList>
            <person name="Han J."/>
            <person name="Kim D.-U."/>
        </authorList>
    </citation>
    <scope>NUCLEOTIDE SEQUENCE [LARGE SCALE GENOMIC DNA]</scope>
    <source>
        <strain evidence="3 4">5-5</strain>
    </source>
</reference>
<dbReference type="SUPFAM" id="SSF51658">
    <property type="entry name" value="Xylose isomerase-like"/>
    <property type="match status" value="1"/>
</dbReference>
<evidence type="ECO:0000313" key="4">
    <source>
        <dbReference type="Proteomes" id="UP001202922"/>
    </source>
</evidence>
<dbReference type="Pfam" id="PF01261">
    <property type="entry name" value="AP_endonuc_2"/>
    <property type="match status" value="1"/>
</dbReference>
<dbReference type="EMBL" id="JAKZBV010000001">
    <property type="protein sequence ID" value="MCH6470175.1"/>
    <property type="molecule type" value="Genomic_DNA"/>
</dbReference>
<dbReference type="GO" id="GO:0016853">
    <property type="term" value="F:isomerase activity"/>
    <property type="evidence" value="ECO:0007669"/>
    <property type="project" value="UniProtKB-KW"/>
</dbReference>
<protein>
    <submittedName>
        <fullName evidence="3">Sugar phosphate isomerase/epimerase</fullName>
    </submittedName>
</protein>
<feature type="domain" description="Xylose isomerase-like TIM barrel" evidence="2">
    <location>
        <begin position="45"/>
        <end position="291"/>
    </location>
</feature>
<dbReference type="Gene3D" id="3.20.20.150">
    <property type="entry name" value="Divalent-metal-dependent TIM barrel enzymes"/>
    <property type="match status" value="1"/>
</dbReference>
<sequence>MAEDSLTPSADWTIAAAMLQFPGVTPDGVPVAELSSEAWREQLQPVVEAGFTAVEVSTSWISIGDLPPRRLAELRQVLADAGLEVPGISVVRRSVIHPERGGANLALAHRTIDAAAPLGVPVVCLGLHDELLADPKQATWFWTVPGPERPVDAEAYGLAVRRYRELAEHASAVGVELSLELYEDTYLGSGKEAVRFLEDIGHSAVGLNPDVGNLIRQQRPIENWRETFALTLPHANYWHIKNYARLEDPSRGLVLTHPTSLELGIIDYREMVRAATAHGFSGAFVVEHYGGDGLSVGASNAEYLRSVLPARTISEVEK</sequence>
<name>A0ABS9U0R8_9MICC</name>